<dbReference type="RefSeq" id="WP_121897477.1">
    <property type="nucleotide sequence ID" value="NZ_RCNT01000003.1"/>
</dbReference>
<evidence type="ECO:0000313" key="2">
    <source>
        <dbReference type="Proteomes" id="UP000281343"/>
    </source>
</evidence>
<reference evidence="1 2" key="1">
    <citation type="submission" date="2018-10" db="EMBL/GenBank/DDBJ databases">
        <authorList>
            <person name="Jung H.S."/>
            <person name="Jeon C.O."/>
        </authorList>
    </citation>
    <scope>NUCLEOTIDE SEQUENCE [LARGE SCALE GENOMIC DNA]</scope>
    <source>
        <strain evidence="1 2">MA-7-27</strain>
    </source>
</reference>
<evidence type="ECO:0000313" key="1">
    <source>
        <dbReference type="EMBL" id="RMA42693.1"/>
    </source>
</evidence>
<gene>
    <name evidence="1" type="ORF">D9R08_07830</name>
</gene>
<name>A0A3L9Y8P6_9RHOB</name>
<comment type="caution">
    <text evidence="1">The sequence shown here is derived from an EMBL/GenBank/DDBJ whole genome shotgun (WGS) entry which is preliminary data.</text>
</comment>
<accession>A0A3L9Y8P6</accession>
<organism evidence="1 2">
    <name type="scientific">Rhodophyticola porphyridii</name>
    <dbReference type="NCBI Taxonomy" id="1852017"/>
    <lineage>
        <taxon>Bacteria</taxon>
        <taxon>Pseudomonadati</taxon>
        <taxon>Pseudomonadota</taxon>
        <taxon>Alphaproteobacteria</taxon>
        <taxon>Rhodobacterales</taxon>
        <taxon>Roseobacteraceae</taxon>
        <taxon>Rhodophyticola</taxon>
    </lineage>
</organism>
<dbReference type="GO" id="GO:0000160">
    <property type="term" value="P:phosphorelay signal transduction system"/>
    <property type="evidence" value="ECO:0007669"/>
    <property type="project" value="InterPro"/>
</dbReference>
<dbReference type="Proteomes" id="UP000281343">
    <property type="component" value="Unassembled WGS sequence"/>
</dbReference>
<keyword evidence="2" id="KW-1185">Reference proteome</keyword>
<dbReference type="InterPro" id="IPR036641">
    <property type="entry name" value="HPT_dom_sf"/>
</dbReference>
<sequence>MERSVTILRVEEPARFNPDRLEKLCAELGEVQAESEVANALGEIGVLLERIAAIGDRNGIAQLAGFLGKLISASDKIGMATLARVARDVEASYARGDAVALAATLARLQRVGERSILAVWDLEDLSG</sequence>
<dbReference type="AlphaFoldDB" id="A0A3L9Y8P6"/>
<protein>
    <recommendedName>
        <fullName evidence="3">HPt domain-containing protein</fullName>
    </recommendedName>
</protein>
<dbReference type="EMBL" id="RCNT01000003">
    <property type="protein sequence ID" value="RMA42693.1"/>
    <property type="molecule type" value="Genomic_DNA"/>
</dbReference>
<dbReference type="SUPFAM" id="SSF47226">
    <property type="entry name" value="Histidine-containing phosphotransfer domain, HPT domain"/>
    <property type="match status" value="1"/>
</dbReference>
<proteinExistence type="predicted"/>
<dbReference type="OrthoDB" id="7873775at2"/>
<evidence type="ECO:0008006" key="3">
    <source>
        <dbReference type="Google" id="ProtNLM"/>
    </source>
</evidence>